<evidence type="ECO:0000256" key="1">
    <source>
        <dbReference type="SAM" id="MobiDB-lite"/>
    </source>
</evidence>
<dbReference type="EMBL" id="MU855894">
    <property type="protein sequence ID" value="KAK3898708.1"/>
    <property type="molecule type" value="Genomic_DNA"/>
</dbReference>
<organism evidence="2 3">
    <name type="scientific">Staphylotrichum tortipilum</name>
    <dbReference type="NCBI Taxonomy" id="2831512"/>
    <lineage>
        <taxon>Eukaryota</taxon>
        <taxon>Fungi</taxon>
        <taxon>Dikarya</taxon>
        <taxon>Ascomycota</taxon>
        <taxon>Pezizomycotina</taxon>
        <taxon>Sordariomycetes</taxon>
        <taxon>Sordariomycetidae</taxon>
        <taxon>Sordariales</taxon>
        <taxon>Chaetomiaceae</taxon>
        <taxon>Staphylotrichum</taxon>
    </lineage>
</organism>
<reference evidence="2" key="2">
    <citation type="submission" date="2023-05" db="EMBL/GenBank/DDBJ databases">
        <authorList>
            <consortium name="Lawrence Berkeley National Laboratory"/>
            <person name="Steindorff A."/>
            <person name="Hensen N."/>
            <person name="Bonometti L."/>
            <person name="Westerberg I."/>
            <person name="Brannstrom I.O."/>
            <person name="Guillou S."/>
            <person name="Cros-Aarteil S."/>
            <person name="Calhoun S."/>
            <person name="Haridas S."/>
            <person name="Kuo A."/>
            <person name="Mondo S."/>
            <person name="Pangilinan J."/>
            <person name="Riley R."/>
            <person name="Labutti K."/>
            <person name="Andreopoulos B."/>
            <person name="Lipzen A."/>
            <person name="Chen C."/>
            <person name="Yanf M."/>
            <person name="Daum C."/>
            <person name="Ng V."/>
            <person name="Clum A."/>
            <person name="Ohm R."/>
            <person name="Martin F."/>
            <person name="Silar P."/>
            <person name="Natvig D."/>
            <person name="Lalanne C."/>
            <person name="Gautier V."/>
            <person name="Ament-Velasquez S.L."/>
            <person name="Kruys A."/>
            <person name="Hutchinson M.I."/>
            <person name="Powell A.J."/>
            <person name="Barry K."/>
            <person name="Miller A.N."/>
            <person name="Grigoriev I.V."/>
            <person name="Debuchy R."/>
            <person name="Gladieux P."/>
            <person name="Thoren M.H."/>
            <person name="Johannesson H."/>
        </authorList>
    </citation>
    <scope>NUCLEOTIDE SEQUENCE</scope>
    <source>
        <strain evidence="2">CBS 103.79</strain>
    </source>
</reference>
<comment type="caution">
    <text evidence="2">The sequence shown here is derived from an EMBL/GenBank/DDBJ whole genome shotgun (WGS) entry which is preliminary data.</text>
</comment>
<proteinExistence type="predicted"/>
<name>A0AAN6MEP4_9PEZI</name>
<evidence type="ECO:0000313" key="3">
    <source>
        <dbReference type="Proteomes" id="UP001303889"/>
    </source>
</evidence>
<feature type="region of interest" description="Disordered" evidence="1">
    <location>
        <begin position="1"/>
        <end position="39"/>
    </location>
</feature>
<keyword evidence="3" id="KW-1185">Reference proteome</keyword>
<gene>
    <name evidence="2" type="ORF">C8A05DRAFT_47053</name>
</gene>
<accession>A0AAN6MEP4</accession>
<reference evidence="2" key="1">
    <citation type="journal article" date="2023" name="Mol. Phylogenet. Evol.">
        <title>Genome-scale phylogeny and comparative genomics of the fungal order Sordariales.</title>
        <authorList>
            <person name="Hensen N."/>
            <person name="Bonometti L."/>
            <person name="Westerberg I."/>
            <person name="Brannstrom I.O."/>
            <person name="Guillou S."/>
            <person name="Cros-Aarteil S."/>
            <person name="Calhoun S."/>
            <person name="Haridas S."/>
            <person name="Kuo A."/>
            <person name="Mondo S."/>
            <person name="Pangilinan J."/>
            <person name="Riley R."/>
            <person name="LaButti K."/>
            <person name="Andreopoulos B."/>
            <person name="Lipzen A."/>
            <person name="Chen C."/>
            <person name="Yan M."/>
            <person name="Daum C."/>
            <person name="Ng V."/>
            <person name="Clum A."/>
            <person name="Steindorff A."/>
            <person name="Ohm R.A."/>
            <person name="Martin F."/>
            <person name="Silar P."/>
            <person name="Natvig D.O."/>
            <person name="Lalanne C."/>
            <person name="Gautier V."/>
            <person name="Ament-Velasquez S.L."/>
            <person name="Kruys A."/>
            <person name="Hutchinson M.I."/>
            <person name="Powell A.J."/>
            <person name="Barry K."/>
            <person name="Miller A.N."/>
            <person name="Grigoriev I.V."/>
            <person name="Debuchy R."/>
            <person name="Gladieux P."/>
            <person name="Hiltunen Thoren M."/>
            <person name="Johannesson H."/>
        </authorList>
    </citation>
    <scope>NUCLEOTIDE SEQUENCE</scope>
    <source>
        <strain evidence="2">CBS 103.79</strain>
    </source>
</reference>
<evidence type="ECO:0000313" key="2">
    <source>
        <dbReference type="EMBL" id="KAK3898708.1"/>
    </source>
</evidence>
<dbReference type="Proteomes" id="UP001303889">
    <property type="component" value="Unassembled WGS sequence"/>
</dbReference>
<sequence length="256" mass="27462">MPDKDTIKKQAGGPPLRGQIPAPPPANTYTPQDRDTLQHKSADATEEHLVLATDLVVGKLAANRVPYALMGGFSLRIRGSARLTLDADLAVGGTMLALKTAISGDPRILLPRGPVSGVMRAYVRVGGPLNSMLSEVPVCVDLITEGSLGAPDNILGGSEEVEGMTDAGMRTYRVVDMQHILASKLAAFHARGNLDSNDFKDLLWILLTSNHSAQVREVSGNLSLEDKQVFLAAVLRSRPKLSAGRIQRIKQLLRMA</sequence>
<protein>
    <submittedName>
        <fullName evidence="2">Uncharacterized protein</fullName>
    </submittedName>
</protein>
<dbReference type="AlphaFoldDB" id="A0AAN6MEP4"/>